<dbReference type="Proteomes" id="UP000242699">
    <property type="component" value="Unassembled WGS sequence"/>
</dbReference>
<dbReference type="AlphaFoldDB" id="A0A2T2X390"/>
<dbReference type="EMBL" id="PXYT01000018">
    <property type="protein sequence ID" value="PSR28918.1"/>
    <property type="molecule type" value="Genomic_DNA"/>
</dbReference>
<gene>
    <name evidence="1" type="ORF">C7B43_09560</name>
</gene>
<comment type="caution">
    <text evidence="1">The sequence shown here is derived from an EMBL/GenBank/DDBJ whole genome shotgun (WGS) entry which is preliminary data.</text>
</comment>
<evidence type="ECO:0000313" key="1">
    <source>
        <dbReference type="EMBL" id="PSR28918.1"/>
    </source>
</evidence>
<proteinExistence type="predicted"/>
<accession>A0A2T2X390</accession>
<organism evidence="1 2">
    <name type="scientific">Sulfobacillus benefaciens</name>
    <dbReference type="NCBI Taxonomy" id="453960"/>
    <lineage>
        <taxon>Bacteria</taxon>
        <taxon>Bacillati</taxon>
        <taxon>Bacillota</taxon>
        <taxon>Clostridia</taxon>
        <taxon>Eubacteriales</taxon>
        <taxon>Clostridiales Family XVII. Incertae Sedis</taxon>
        <taxon>Sulfobacillus</taxon>
    </lineage>
</organism>
<protein>
    <submittedName>
        <fullName evidence="1">Uncharacterized protein</fullName>
    </submittedName>
</protein>
<name>A0A2T2X390_9FIRM</name>
<evidence type="ECO:0000313" key="2">
    <source>
        <dbReference type="Proteomes" id="UP000242699"/>
    </source>
</evidence>
<reference evidence="1 2" key="1">
    <citation type="journal article" date="2014" name="BMC Genomics">
        <title>Comparison of environmental and isolate Sulfobacillus genomes reveals diverse carbon, sulfur, nitrogen, and hydrogen metabolisms.</title>
        <authorList>
            <person name="Justice N.B."/>
            <person name="Norman A."/>
            <person name="Brown C.T."/>
            <person name="Singh A."/>
            <person name="Thomas B.C."/>
            <person name="Banfield J.F."/>
        </authorList>
    </citation>
    <scope>NUCLEOTIDE SEQUENCE [LARGE SCALE GENOMIC DNA]</scope>
    <source>
        <strain evidence="1">AMDSBA1</strain>
    </source>
</reference>
<sequence length="125" mass="14805">MMLTDSQQRDFLNKLFDWLRQRPRSVKPGAYFRLGNSSSMEPYPRPDDYAFTLYAEGTRDHWRLRCHFNHLPDNFRGYHGDFCVNLLKTPEVFDWIDSEYLLQTAKVGGQPLRPKGRSLKEPHVD</sequence>